<keyword evidence="2" id="KW-0963">Cytoplasm</keyword>
<reference evidence="10 11" key="1">
    <citation type="submission" date="2014-12" db="EMBL/GenBank/DDBJ databases">
        <title>Draft genome sequences of 29 type strains of Enterococci.</title>
        <authorList>
            <person name="Zhong Z."/>
            <person name="Sun Z."/>
            <person name="Liu W."/>
            <person name="Zhang W."/>
            <person name="Zhang H."/>
        </authorList>
    </citation>
    <scope>NUCLEOTIDE SEQUENCE [LARGE SCALE GENOMIC DNA]</scope>
    <source>
        <strain evidence="10 11">DSM 17122</strain>
    </source>
</reference>
<evidence type="ECO:0000256" key="7">
    <source>
        <dbReference type="ARBA" id="ARBA00023004"/>
    </source>
</evidence>
<dbReference type="GO" id="GO:0052693">
    <property type="term" value="F:epoxyqueuosine reductase activity"/>
    <property type="evidence" value="ECO:0007669"/>
    <property type="project" value="TreeGrafter"/>
</dbReference>
<keyword evidence="8" id="KW-0411">Iron-sulfur</keyword>
<evidence type="ECO:0000256" key="2">
    <source>
        <dbReference type="ARBA" id="ARBA00022490"/>
    </source>
</evidence>
<dbReference type="PROSITE" id="PS51379">
    <property type="entry name" value="4FE4S_FER_2"/>
    <property type="match status" value="1"/>
</dbReference>
<comment type="caution">
    <text evidence="10">The sequence shown here is derived from an EMBL/GenBank/DDBJ whole genome shotgun (WGS) entry which is preliminary data.</text>
</comment>
<feature type="domain" description="4Fe-4S ferredoxin-type" evidence="9">
    <location>
        <begin position="177"/>
        <end position="209"/>
    </location>
</feature>
<dbReference type="InterPro" id="IPR013542">
    <property type="entry name" value="QueG_DUF1730"/>
</dbReference>
<evidence type="ECO:0000256" key="6">
    <source>
        <dbReference type="ARBA" id="ARBA00023002"/>
    </source>
</evidence>
<organism evidence="10 11">
    <name type="scientific">Enterococcus hermanniensis</name>
    <dbReference type="NCBI Taxonomy" id="249189"/>
    <lineage>
        <taxon>Bacteria</taxon>
        <taxon>Bacillati</taxon>
        <taxon>Bacillota</taxon>
        <taxon>Bacilli</taxon>
        <taxon>Lactobacillales</taxon>
        <taxon>Enterococcaceae</taxon>
        <taxon>Enterococcus</taxon>
    </lineage>
</organism>
<dbReference type="InterPro" id="IPR004453">
    <property type="entry name" value="QueG"/>
</dbReference>
<keyword evidence="7" id="KW-0408">Iron</keyword>
<evidence type="ECO:0000313" key="11">
    <source>
        <dbReference type="Proteomes" id="UP000182077"/>
    </source>
</evidence>
<dbReference type="Pfam" id="PF13646">
    <property type="entry name" value="HEAT_2"/>
    <property type="match status" value="1"/>
</dbReference>
<dbReference type="EMBL" id="JXKQ01000029">
    <property type="protein sequence ID" value="OJG40967.1"/>
    <property type="molecule type" value="Genomic_DNA"/>
</dbReference>
<dbReference type="SUPFAM" id="SSF48371">
    <property type="entry name" value="ARM repeat"/>
    <property type="match status" value="1"/>
</dbReference>
<dbReference type="GO" id="GO:0008616">
    <property type="term" value="P:tRNA queuosine(34) biosynthetic process"/>
    <property type="evidence" value="ECO:0007669"/>
    <property type="project" value="UniProtKB-KW"/>
</dbReference>
<name>A0A1L8T9M7_9ENTE</name>
<evidence type="ECO:0000256" key="3">
    <source>
        <dbReference type="ARBA" id="ARBA00022694"/>
    </source>
</evidence>
<dbReference type="InterPro" id="IPR017896">
    <property type="entry name" value="4Fe4S_Fe-S-bd"/>
</dbReference>
<evidence type="ECO:0000313" key="10">
    <source>
        <dbReference type="EMBL" id="OJG40967.1"/>
    </source>
</evidence>
<evidence type="ECO:0000259" key="9">
    <source>
        <dbReference type="PROSITE" id="PS51379"/>
    </source>
</evidence>
<evidence type="ECO:0000256" key="1">
    <source>
        <dbReference type="ARBA" id="ARBA00022485"/>
    </source>
</evidence>
<keyword evidence="6" id="KW-0560">Oxidoreductase</keyword>
<dbReference type="Proteomes" id="UP000182077">
    <property type="component" value="Unassembled WGS sequence"/>
</dbReference>
<dbReference type="PROSITE" id="PS00198">
    <property type="entry name" value="4FE4S_FER_1"/>
    <property type="match status" value="1"/>
</dbReference>
<dbReference type="PANTHER" id="PTHR30002:SF4">
    <property type="entry name" value="EPOXYQUEUOSINE REDUCTASE"/>
    <property type="match status" value="1"/>
</dbReference>
<proteinExistence type="predicted"/>
<dbReference type="Gene3D" id="1.25.10.10">
    <property type="entry name" value="Leucine-rich Repeat Variant"/>
    <property type="match status" value="1"/>
</dbReference>
<dbReference type="Pfam" id="PF13484">
    <property type="entry name" value="Fer4_16"/>
    <property type="match status" value="1"/>
</dbReference>
<protein>
    <submittedName>
        <fullName evidence="10">Iron-sulfur cluster-binding protein</fullName>
    </submittedName>
</protein>
<keyword evidence="1" id="KW-0004">4Fe-4S</keyword>
<dbReference type="PANTHER" id="PTHR30002">
    <property type="entry name" value="EPOXYQUEUOSINE REDUCTASE"/>
    <property type="match status" value="1"/>
</dbReference>
<gene>
    <name evidence="10" type="ORF">RV04_GL001228</name>
</gene>
<evidence type="ECO:0000256" key="8">
    <source>
        <dbReference type="ARBA" id="ARBA00023014"/>
    </source>
</evidence>
<dbReference type="InterPro" id="IPR011989">
    <property type="entry name" value="ARM-like"/>
</dbReference>
<sequence length="387" mass="44022">MTLKEKIIAESQRLGIDKIGFASAEPFDHLENSLREQKERGYTSGFEHPVIEERIYPERTFEGPKTIISIALAYPTKIHEEIPKDEKRGMFARASWGVDYHDILRDRLNQLIAFIQSEAASEAGADEWRFRPQVDTGELVDVSVAQRAGLGFIGRNGLLITEEFGSFVYLGEIVTNIAFEVDEAVPFGCGECTRCIKACPTKALLGDGRMNAQRCLSYQTQTKTLMPEEYRKKMSNVIYGCDICQLVCPYNQGKDFHFHQEMEPQVDTVYPKLKPMLSLSNKEFKAQFGHLSGAWRGKKPLQRNAIIALANLGDRTALPDLYQIAQQDVRPVIRGTAFWAIGRLGNKEPELWIERLTELLEKESDPEALQELTHAVEQLEKKKKRKR</sequence>
<dbReference type="NCBIfam" id="TIGR00276">
    <property type="entry name" value="tRNA epoxyqueuosine(34) reductase QueG"/>
    <property type="match status" value="1"/>
</dbReference>
<dbReference type="Pfam" id="PF08331">
    <property type="entry name" value="QueG_DUF1730"/>
    <property type="match status" value="1"/>
</dbReference>
<dbReference type="SUPFAM" id="SSF54862">
    <property type="entry name" value="4Fe-4S ferredoxins"/>
    <property type="match status" value="1"/>
</dbReference>
<keyword evidence="4" id="KW-0479">Metal-binding</keyword>
<dbReference type="GO" id="GO:0051539">
    <property type="term" value="F:4 iron, 4 sulfur cluster binding"/>
    <property type="evidence" value="ECO:0007669"/>
    <property type="project" value="UniProtKB-KW"/>
</dbReference>
<dbReference type="InterPro" id="IPR017900">
    <property type="entry name" value="4Fe4S_Fe_S_CS"/>
</dbReference>
<keyword evidence="3" id="KW-0819">tRNA processing</keyword>
<evidence type="ECO:0000256" key="4">
    <source>
        <dbReference type="ARBA" id="ARBA00022723"/>
    </source>
</evidence>
<evidence type="ECO:0000256" key="5">
    <source>
        <dbReference type="ARBA" id="ARBA00022785"/>
    </source>
</evidence>
<dbReference type="InterPro" id="IPR016024">
    <property type="entry name" value="ARM-type_fold"/>
</dbReference>
<dbReference type="AlphaFoldDB" id="A0A1L8T9M7"/>
<dbReference type="RefSeq" id="WP_071858837.1">
    <property type="nucleotide sequence ID" value="NZ_JBHSHK010000007.1"/>
</dbReference>
<dbReference type="OrthoDB" id="9784571at2"/>
<keyword evidence="5" id="KW-0671">Queuosine biosynthesis</keyword>
<dbReference type="GO" id="GO:0046872">
    <property type="term" value="F:metal ion binding"/>
    <property type="evidence" value="ECO:0007669"/>
    <property type="project" value="UniProtKB-KW"/>
</dbReference>
<keyword evidence="11" id="KW-1185">Reference proteome</keyword>
<dbReference type="STRING" id="249189.RV04_GL001228"/>
<accession>A0A1L8T9M7</accession>